<dbReference type="NCBIfam" id="TIGR00125">
    <property type="entry name" value="cyt_tran_rel"/>
    <property type="match status" value="1"/>
</dbReference>
<dbReference type="SUPFAM" id="SSF46785">
    <property type="entry name" value="Winged helix' DNA-binding domain"/>
    <property type="match status" value="1"/>
</dbReference>
<name>A0A4V0P1G9_9ARCH</name>
<dbReference type="InterPro" id="IPR050385">
    <property type="entry name" value="Archaeal_FAD_synthase"/>
</dbReference>
<evidence type="ECO:0000259" key="3">
    <source>
        <dbReference type="Pfam" id="PF01467"/>
    </source>
</evidence>
<dbReference type="SUPFAM" id="SSF52374">
    <property type="entry name" value="Nucleotidylyl transferase"/>
    <property type="match status" value="1"/>
</dbReference>
<dbReference type="Proteomes" id="UP000509448">
    <property type="component" value="Chromosome"/>
</dbReference>
<dbReference type="PANTHER" id="PTHR43793:SF1">
    <property type="entry name" value="FAD SYNTHASE"/>
    <property type="match status" value="1"/>
</dbReference>
<evidence type="ECO:0000313" key="4">
    <source>
        <dbReference type="EMBL" id="BBE41680.1"/>
    </source>
</evidence>
<dbReference type="InterPro" id="IPR036390">
    <property type="entry name" value="WH_DNA-bd_sf"/>
</dbReference>
<sequence>MCAALPAHERALLKAIFVGRLKGARSDAAELSNVLGLPEELASGWLSSLESRGLVRGGAAGYVLTDAGRSAINVVLTGGVFDVIHPGHVYTLRAAAALGDVLVVVVARDSTVERNKGRPPLHGEDLRLMLVSALKPVDVAVLGSTGDIMDTVELVRPDVIALGYDQIHTEDSLIRAGASRGLRFRIVRLDSPYPDIKTSAIRSKLGI</sequence>
<dbReference type="InterPro" id="IPR014729">
    <property type="entry name" value="Rossmann-like_a/b/a_fold"/>
</dbReference>
<accession>A0A4V0P1G9</accession>
<dbReference type="GO" id="GO:0003919">
    <property type="term" value="F:FMN adenylyltransferase activity"/>
    <property type="evidence" value="ECO:0007669"/>
    <property type="project" value="UniProtKB-EC"/>
</dbReference>
<feature type="domain" description="Cytidyltransferase-like" evidence="3">
    <location>
        <begin position="76"/>
        <end position="203"/>
    </location>
</feature>
<evidence type="ECO:0000256" key="2">
    <source>
        <dbReference type="ARBA" id="ARBA00022695"/>
    </source>
</evidence>
<reference evidence="4 5" key="1">
    <citation type="journal article" date="2019" name="ISME J.">
        <title>Isolation and characterization of a thermophilic sulfur- and iron-reducing thaumarchaeote from a terrestrial acidic hot spring.</title>
        <authorList>
            <person name="Kato S."/>
            <person name="Itoh T."/>
            <person name="Yuki M."/>
            <person name="Nagamori M."/>
            <person name="Ohnishi M."/>
            <person name="Uematsu K."/>
            <person name="Suzuki K."/>
            <person name="Takashina T."/>
            <person name="Ohkuma M."/>
        </authorList>
    </citation>
    <scope>NUCLEOTIDE SEQUENCE [LARGE SCALE GENOMIC DNA]</scope>
    <source>
        <strain evidence="4 5">NAS-02</strain>
    </source>
</reference>
<keyword evidence="5" id="KW-1185">Reference proteome</keyword>
<evidence type="ECO:0000256" key="1">
    <source>
        <dbReference type="ARBA" id="ARBA00022679"/>
    </source>
</evidence>
<keyword evidence="1 4" id="KW-0808">Transferase</keyword>
<organism evidence="4 5">
    <name type="scientific">Conexivisphaera calida</name>
    <dbReference type="NCBI Taxonomy" id="1874277"/>
    <lineage>
        <taxon>Archaea</taxon>
        <taxon>Nitrososphaerota</taxon>
        <taxon>Conexivisphaeria</taxon>
        <taxon>Conexivisphaerales</taxon>
        <taxon>Conexivisphaeraceae</taxon>
        <taxon>Conexivisphaera</taxon>
    </lineage>
</organism>
<dbReference type="Gene3D" id="3.40.50.620">
    <property type="entry name" value="HUPs"/>
    <property type="match status" value="1"/>
</dbReference>
<dbReference type="EMBL" id="AP018732">
    <property type="protein sequence ID" value="BBE41680.1"/>
    <property type="molecule type" value="Genomic_DNA"/>
</dbReference>
<dbReference type="GeneID" id="55584104"/>
<dbReference type="RefSeq" id="WP_174449227.1">
    <property type="nucleotide sequence ID" value="NZ_AP018732.1"/>
</dbReference>
<proteinExistence type="predicted"/>
<dbReference type="InterPro" id="IPR004821">
    <property type="entry name" value="Cyt_trans-like"/>
</dbReference>
<dbReference type="OrthoDB" id="1912at2157"/>
<dbReference type="KEGG" id="ccai:NAS2_0287"/>
<dbReference type="EC" id="2.7.7.2" evidence="4"/>
<gene>
    <name evidence="4" type="ORF">NAS2_0287</name>
</gene>
<protein>
    <submittedName>
        <fullName evidence="4">FMN adenylyltransferase, type 3 archaeal</fullName>
        <ecNumber evidence="4">2.7.7.2</ecNumber>
    </submittedName>
</protein>
<evidence type="ECO:0000313" key="5">
    <source>
        <dbReference type="Proteomes" id="UP000509448"/>
    </source>
</evidence>
<dbReference type="Pfam" id="PF01467">
    <property type="entry name" value="CTP_transf_like"/>
    <property type="match status" value="1"/>
</dbReference>
<keyword evidence="2 4" id="KW-0548">Nucleotidyltransferase</keyword>
<dbReference type="PANTHER" id="PTHR43793">
    <property type="entry name" value="FAD SYNTHASE"/>
    <property type="match status" value="1"/>
</dbReference>
<dbReference type="AlphaFoldDB" id="A0A4V0P1G9"/>